<evidence type="ECO:0000256" key="1">
    <source>
        <dbReference type="SAM" id="MobiDB-lite"/>
    </source>
</evidence>
<accession>A0ABZ1B1X1</accession>
<feature type="region of interest" description="Disordered" evidence="1">
    <location>
        <begin position="1"/>
        <end position="22"/>
    </location>
</feature>
<reference evidence="2 3" key="1">
    <citation type="submission" date="2023-12" db="EMBL/GenBank/DDBJ databases">
        <title>Blastococcus brunescens sp. nov., an actonobacterium isolated from sandstone collected in sahara desert.</title>
        <authorList>
            <person name="Gtari M."/>
            <person name="Ghodhbane F."/>
        </authorList>
    </citation>
    <scope>NUCLEOTIDE SEQUENCE [LARGE SCALE GENOMIC DNA]</scope>
    <source>
        <strain evidence="2 3">BMG 8361</strain>
    </source>
</reference>
<proteinExistence type="predicted"/>
<gene>
    <name evidence="2" type="ORF">U6N30_03425</name>
</gene>
<name>A0ABZ1B1X1_9ACTN</name>
<dbReference type="RefSeq" id="WP_324276140.1">
    <property type="nucleotide sequence ID" value="NZ_CP141261.1"/>
</dbReference>
<dbReference type="EMBL" id="CP141261">
    <property type="protein sequence ID" value="WRL64815.1"/>
    <property type="molecule type" value="Genomic_DNA"/>
</dbReference>
<protein>
    <submittedName>
        <fullName evidence="2">Uncharacterized protein</fullName>
    </submittedName>
</protein>
<organism evidence="2 3">
    <name type="scientific">Blastococcus brunescens</name>
    <dbReference type="NCBI Taxonomy" id="1564165"/>
    <lineage>
        <taxon>Bacteria</taxon>
        <taxon>Bacillati</taxon>
        <taxon>Actinomycetota</taxon>
        <taxon>Actinomycetes</taxon>
        <taxon>Geodermatophilales</taxon>
        <taxon>Geodermatophilaceae</taxon>
        <taxon>Blastococcus</taxon>
    </lineage>
</organism>
<evidence type="ECO:0000313" key="3">
    <source>
        <dbReference type="Proteomes" id="UP001324287"/>
    </source>
</evidence>
<dbReference type="Proteomes" id="UP001324287">
    <property type="component" value="Chromosome"/>
</dbReference>
<keyword evidence="3" id="KW-1185">Reference proteome</keyword>
<sequence length="102" mass="11370">MELLRPTPDTRSVGLPERAHSPAVRDRLAQELDVWTREYPVALAAPALVPAEVDATVQAFRDLLADGVSPAPWWPYQPQTWTAPSPCWRPPWPADPTSTWSS</sequence>
<evidence type="ECO:0000313" key="2">
    <source>
        <dbReference type="EMBL" id="WRL64815.1"/>
    </source>
</evidence>